<keyword evidence="1" id="KW-0679">Respiratory chain</keyword>
<feature type="transmembrane region" description="Helical" evidence="1">
    <location>
        <begin position="169"/>
        <end position="192"/>
    </location>
</feature>
<dbReference type="GO" id="GO:0031966">
    <property type="term" value="C:mitochondrial membrane"/>
    <property type="evidence" value="ECO:0007669"/>
    <property type="project" value="UniProtKB-SubCell"/>
</dbReference>
<name>Q8HIS0_MONBE</name>
<reference evidence="2" key="2">
    <citation type="submission" date="2000-06" db="EMBL/GenBank/DDBJ databases">
        <authorList>
            <person name="Lang F.B."/>
            <person name="Bullerwell C."/>
        </authorList>
    </citation>
    <scope>NUCLEOTIDE SEQUENCE</scope>
    <source>
        <strain evidence="2">ATCC 50154</strain>
    </source>
</reference>
<keyword evidence="1" id="KW-0249">Electron transport</keyword>
<keyword evidence="1" id="KW-0472">Membrane</keyword>
<dbReference type="EMBL" id="AF538053">
    <property type="protein sequence ID" value="AAN28364.1"/>
    <property type="molecule type" value="Genomic_DNA"/>
</dbReference>
<dbReference type="EC" id="7.1.1.2" evidence="1"/>
<comment type="function">
    <text evidence="1">Core subunit of the mitochondrial membrane respiratory chain NADH dehydrogenase (Complex I) which catalyzes electron transfer from NADH through the respiratory chain, using ubiquinone as an electron acceptor. Essential for the catalytic activity and assembly of complex I.</text>
</comment>
<dbReference type="Gene3D" id="1.20.120.1200">
    <property type="entry name" value="NADH-ubiquinone/plastoquinone oxidoreductase chain 6, subunit NuoJ"/>
    <property type="match status" value="1"/>
</dbReference>
<keyword evidence="1" id="KW-1133">Transmembrane helix</keyword>
<gene>
    <name evidence="2" type="primary">nad6</name>
</gene>
<dbReference type="Pfam" id="PF00499">
    <property type="entry name" value="Oxidored_q3"/>
    <property type="match status" value="1"/>
</dbReference>
<sequence length="228" mass="25800">MIETLVYIFSIGAFFSGILVISSKNPINSVLGLVMCFANSSILLLMLGFEFLALLFLIVYVGALAILFLFVVMMLNIRLVELIENFTRYLPIGGIIGIIFILELMVIVDEQFAMSSNNLFTQLFFINNPYELSLFMNSYSVDITSNYNNNIVNLTNIESIGQILYTHGYIYFIVSSIVLLIAMVGAIVLTLYHEQGVKRQDIFSQISTQNTLTYFNSINNLPDFKLRN</sequence>
<accession>Q8HIS0</accession>
<evidence type="ECO:0000256" key="1">
    <source>
        <dbReference type="RuleBase" id="RU004430"/>
    </source>
</evidence>
<evidence type="ECO:0000313" key="2">
    <source>
        <dbReference type="EMBL" id="AAN28364.1"/>
    </source>
</evidence>
<feature type="transmembrane region" description="Helical" evidence="1">
    <location>
        <begin position="6"/>
        <end position="23"/>
    </location>
</feature>
<dbReference type="PANTHER" id="PTHR33269">
    <property type="entry name" value="NADH-UBIQUINONE OXIDOREDUCTASE CHAIN 6"/>
    <property type="match status" value="1"/>
</dbReference>
<feature type="transmembrane region" description="Helical" evidence="1">
    <location>
        <begin position="89"/>
        <end position="108"/>
    </location>
</feature>
<organism evidence="2">
    <name type="scientific">Monosiga brevicollis</name>
    <name type="common">Choanoflagellate</name>
    <dbReference type="NCBI Taxonomy" id="81824"/>
    <lineage>
        <taxon>Eukaryota</taxon>
        <taxon>Choanoflagellata</taxon>
        <taxon>Craspedida</taxon>
        <taxon>Salpingoecidae</taxon>
        <taxon>Monosiga</taxon>
    </lineage>
</organism>
<comment type="similarity">
    <text evidence="1">Belongs to the complex I subunit 6 family.</text>
</comment>
<keyword evidence="1" id="KW-0520">NAD</keyword>
<dbReference type="GO" id="GO:0008137">
    <property type="term" value="F:NADH dehydrogenase (ubiquinone) activity"/>
    <property type="evidence" value="ECO:0007669"/>
    <property type="project" value="UniProtKB-UniRule"/>
</dbReference>
<dbReference type="InterPro" id="IPR001457">
    <property type="entry name" value="NADH_UbQ/plastoQ_OxRdtase_su6"/>
</dbReference>
<feature type="transmembrane region" description="Helical" evidence="1">
    <location>
        <begin position="30"/>
        <end position="49"/>
    </location>
</feature>
<comment type="subcellular location">
    <subcellularLocation>
        <location evidence="1">Mitochondrion membrane</location>
        <topology evidence="1">Multi-pass membrane protein</topology>
    </subcellularLocation>
</comment>
<keyword evidence="1" id="KW-0830">Ubiquinone</keyword>
<dbReference type="PANTHER" id="PTHR33269:SF17">
    <property type="entry name" value="NADH-UBIQUINONE OXIDOREDUCTASE CHAIN 6"/>
    <property type="match status" value="1"/>
</dbReference>
<dbReference type="GeneID" id="805284"/>
<comment type="catalytic activity">
    <reaction evidence="1">
        <text>a ubiquinone + NADH + 5 H(+)(in) = a ubiquinol + NAD(+) + 4 H(+)(out)</text>
        <dbReference type="Rhea" id="RHEA:29091"/>
        <dbReference type="Rhea" id="RHEA-COMP:9565"/>
        <dbReference type="Rhea" id="RHEA-COMP:9566"/>
        <dbReference type="ChEBI" id="CHEBI:15378"/>
        <dbReference type="ChEBI" id="CHEBI:16389"/>
        <dbReference type="ChEBI" id="CHEBI:17976"/>
        <dbReference type="ChEBI" id="CHEBI:57540"/>
        <dbReference type="ChEBI" id="CHEBI:57945"/>
        <dbReference type="EC" id="7.1.1.2"/>
    </reaction>
</comment>
<keyword evidence="1 2" id="KW-0496">Mitochondrion</keyword>
<dbReference type="RefSeq" id="NP_696994.1">
    <property type="nucleotide sequence ID" value="NC_004309.1"/>
</dbReference>
<dbReference type="GO" id="GO:0016491">
    <property type="term" value="F:oxidoreductase activity"/>
    <property type="evidence" value="ECO:0007669"/>
    <property type="project" value="UniProtKB-KW"/>
</dbReference>
<keyword evidence="1" id="KW-0813">Transport</keyword>
<dbReference type="InterPro" id="IPR042106">
    <property type="entry name" value="Nuo/plastoQ_OxRdtase_6_NuoJ"/>
</dbReference>
<reference evidence="2" key="3">
    <citation type="journal article" date="2002" name="Curr. Biol.">
        <title>The closest unicellular relatives of animals.</title>
        <authorList>
            <person name="Lang B.F."/>
            <person name="O'Kelly C."/>
            <person name="Nerad T."/>
            <person name="Gray M.W."/>
            <person name="Burger G."/>
        </authorList>
    </citation>
    <scope>NUCLEOTIDE SEQUENCE</scope>
    <source>
        <strain evidence="2">ATCC 50154</strain>
    </source>
</reference>
<keyword evidence="1" id="KW-0812">Transmembrane</keyword>
<protein>
    <recommendedName>
        <fullName evidence="1">NADH-ubiquinone oxidoreductase chain 6</fullName>
        <ecNumber evidence="1">7.1.1.2</ecNumber>
    </recommendedName>
</protein>
<keyword evidence="1" id="KW-1278">Translocase</keyword>
<geneLocation type="mitochondrion" evidence="2"/>
<dbReference type="STRING" id="81824.Q8HIS0"/>
<reference evidence="2" key="1">
    <citation type="journal article" date="2000" name="Trends Biochem. Sci.">
        <title>A novel motif for identifying rps3 homologs in fungal mitochondrial genomes.</title>
        <authorList>
            <person name="Bullerwell C.E."/>
            <person name="Burger G."/>
            <person name="Lang B.F."/>
        </authorList>
    </citation>
    <scope>NUCLEOTIDE SEQUENCE</scope>
    <source>
        <strain evidence="2">ATCC 50154</strain>
    </source>
</reference>
<dbReference type="AlphaFoldDB" id="Q8HIS0"/>
<feature type="transmembrane region" description="Helical" evidence="1">
    <location>
        <begin position="55"/>
        <end position="77"/>
    </location>
</feature>
<proteinExistence type="inferred from homology"/>
<keyword evidence="2" id="KW-0560">Oxidoreductase</keyword>
<dbReference type="InParanoid" id="Q8HIS0"/>